<keyword evidence="3" id="KW-1003">Cell membrane</keyword>
<dbReference type="Gene3D" id="1.20.1250.20">
    <property type="entry name" value="MFS general substrate transporter like domains"/>
    <property type="match status" value="1"/>
</dbReference>
<dbReference type="SUPFAM" id="SSF103473">
    <property type="entry name" value="MFS general substrate transporter"/>
    <property type="match status" value="1"/>
</dbReference>
<dbReference type="PANTHER" id="PTHR43266:SF8">
    <property type="entry name" value="MACROLIDE-EFFLUX PROTEIN"/>
    <property type="match status" value="1"/>
</dbReference>
<organism evidence="9 10">
    <name type="scientific">Cohnella candidum</name>
    <dbReference type="NCBI Taxonomy" id="2674991"/>
    <lineage>
        <taxon>Bacteria</taxon>
        <taxon>Bacillati</taxon>
        <taxon>Bacillota</taxon>
        <taxon>Bacilli</taxon>
        <taxon>Bacillales</taxon>
        <taxon>Paenibacillaceae</taxon>
        <taxon>Cohnella</taxon>
    </lineage>
</organism>
<keyword evidence="4 7" id="KW-0812">Transmembrane</keyword>
<dbReference type="Pfam" id="PF07690">
    <property type="entry name" value="MFS_1"/>
    <property type="match status" value="1"/>
</dbReference>
<evidence type="ECO:0000256" key="6">
    <source>
        <dbReference type="ARBA" id="ARBA00023136"/>
    </source>
</evidence>
<feature type="transmembrane region" description="Helical" evidence="7">
    <location>
        <begin position="283"/>
        <end position="305"/>
    </location>
</feature>
<accession>A0A3G3K5P3</accession>
<reference evidence="9 10" key="1">
    <citation type="submission" date="2018-10" db="EMBL/GenBank/DDBJ databases">
        <title>Genome Sequence of Cohnella sp.</title>
        <authorList>
            <person name="Srinivasan S."/>
            <person name="Kim M.K."/>
        </authorList>
    </citation>
    <scope>NUCLEOTIDE SEQUENCE [LARGE SCALE GENOMIC DNA]</scope>
    <source>
        <strain evidence="9 10">18JY8-7</strain>
    </source>
</reference>
<evidence type="ECO:0000256" key="7">
    <source>
        <dbReference type="SAM" id="Phobius"/>
    </source>
</evidence>
<evidence type="ECO:0000256" key="4">
    <source>
        <dbReference type="ARBA" id="ARBA00022692"/>
    </source>
</evidence>
<evidence type="ECO:0000313" key="10">
    <source>
        <dbReference type="Proteomes" id="UP000269097"/>
    </source>
</evidence>
<feature type="transmembrane region" description="Helical" evidence="7">
    <location>
        <begin position="173"/>
        <end position="191"/>
    </location>
</feature>
<evidence type="ECO:0000256" key="5">
    <source>
        <dbReference type="ARBA" id="ARBA00022989"/>
    </source>
</evidence>
<comment type="subcellular location">
    <subcellularLocation>
        <location evidence="1">Cell membrane</location>
        <topology evidence="1">Multi-pass membrane protein</topology>
    </subcellularLocation>
</comment>
<dbReference type="Proteomes" id="UP000269097">
    <property type="component" value="Chromosome"/>
</dbReference>
<dbReference type="RefSeq" id="WP_123043868.1">
    <property type="nucleotide sequence ID" value="NZ_CP033433.1"/>
</dbReference>
<keyword evidence="6 7" id="KW-0472">Membrane</keyword>
<evidence type="ECO:0000256" key="3">
    <source>
        <dbReference type="ARBA" id="ARBA00022475"/>
    </source>
</evidence>
<evidence type="ECO:0000259" key="8">
    <source>
        <dbReference type="PROSITE" id="PS50850"/>
    </source>
</evidence>
<keyword evidence="5 7" id="KW-1133">Transmembrane helix</keyword>
<feature type="transmembrane region" description="Helical" evidence="7">
    <location>
        <begin position="338"/>
        <end position="359"/>
    </location>
</feature>
<feature type="transmembrane region" description="Helical" evidence="7">
    <location>
        <begin position="371"/>
        <end position="390"/>
    </location>
</feature>
<keyword evidence="2" id="KW-0813">Transport</keyword>
<dbReference type="InterPro" id="IPR036259">
    <property type="entry name" value="MFS_trans_sf"/>
</dbReference>
<protein>
    <submittedName>
        <fullName evidence="9">MFS transporter</fullName>
    </submittedName>
</protein>
<feature type="transmembrane region" description="Helical" evidence="7">
    <location>
        <begin position="246"/>
        <end position="271"/>
    </location>
</feature>
<feature type="domain" description="Major facilitator superfamily (MFS) profile" evidence="8">
    <location>
        <begin position="39"/>
        <end position="425"/>
    </location>
</feature>
<evidence type="ECO:0000256" key="2">
    <source>
        <dbReference type="ARBA" id="ARBA00022448"/>
    </source>
</evidence>
<gene>
    <name evidence="9" type="ORF">EAV92_22565</name>
</gene>
<feature type="transmembrane region" description="Helical" evidence="7">
    <location>
        <begin position="74"/>
        <end position="97"/>
    </location>
</feature>
<feature type="transmembrane region" description="Helical" evidence="7">
    <location>
        <begin position="312"/>
        <end position="332"/>
    </location>
</feature>
<dbReference type="GO" id="GO:0022857">
    <property type="term" value="F:transmembrane transporter activity"/>
    <property type="evidence" value="ECO:0007669"/>
    <property type="project" value="InterPro"/>
</dbReference>
<feature type="transmembrane region" description="Helical" evidence="7">
    <location>
        <begin position="402"/>
        <end position="421"/>
    </location>
</feature>
<keyword evidence="10" id="KW-1185">Reference proteome</keyword>
<feature type="transmembrane region" description="Helical" evidence="7">
    <location>
        <begin position="109"/>
        <end position="127"/>
    </location>
</feature>
<dbReference type="InterPro" id="IPR020846">
    <property type="entry name" value="MFS_dom"/>
</dbReference>
<sequence>MGSRFADIEAKKYRGRCSTMSKEKHQAAPAMRSFFSNRFIQAILLSGLFLQLGIWVRNFAILLFVTEQTNKDPFAITLVSVAEFAPIFLFSFIGGAFADRWKPKRTMVLCDLLSALSVFAVLAALVYGGWQAIFFATLVSSILSQFSQPSGMKLFKLHVPEAQMQMGMSMYQTIMAIFMVLGPMLGTFVYFRFGMDTAIAIMGTSFLLSALVLAFLPADPKTGAVPSSNVMQEMKMGFRYVTANKLFLFMGAFFLVAGLGMGLISPLGIYLVTENLGLTSEDLQWFTAVNGIGMIFGGAMAMGLSKKAGPQAMLLTGFVVSALSVAVLGSVHETWPAIIAQFAAGLMGPLIHISCNTLILKNADEAFVGRVNGILNPLFMGAMVLDMSLVGVLKANLPLSSIYLIAAGLFTVGALIMLPMLRLRPANGIEKIPVAEALH</sequence>
<dbReference type="EMBL" id="CP033433">
    <property type="protein sequence ID" value="AYQ75788.1"/>
    <property type="molecule type" value="Genomic_DNA"/>
</dbReference>
<name>A0A3G3K5P3_9BACL</name>
<dbReference type="AlphaFoldDB" id="A0A3G3K5P3"/>
<dbReference type="CDD" id="cd06173">
    <property type="entry name" value="MFS_MefA_like"/>
    <property type="match status" value="1"/>
</dbReference>
<feature type="transmembrane region" description="Helical" evidence="7">
    <location>
        <begin position="39"/>
        <end position="62"/>
    </location>
</feature>
<evidence type="ECO:0000313" key="9">
    <source>
        <dbReference type="EMBL" id="AYQ75788.1"/>
    </source>
</evidence>
<evidence type="ECO:0000256" key="1">
    <source>
        <dbReference type="ARBA" id="ARBA00004651"/>
    </source>
</evidence>
<dbReference type="GO" id="GO:0005886">
    <property type="term" value="C:plasma membrane"/>
    <property type="evidence" value="ECO:0007669"/>
    <property type="project" value="UniProtKB-SubCell"/>
</dbReference>
<proteinExistence type="predicted"/>
<dbReference type="PROSITE" id="PS50850">
    <property type="entry name" value="MFS"/>
    <property type="match status" value="1"/>
</dbReference>
<dbReference type="KEGG" id="coh:EAV92_22565"/>
<dbReference type="InterPro" id="IPR011701">
    <property type="entry name" value="MFS"/>
</dbReference>
<dbReference type="PANTHER" id="PTHR43266">
    <property type="entry name" value="MACROLIDE-EFFLUX PROTEIN"/>
    <property type="match status" value="1"/>
</dbReference>